<dbReference type="GO" id="GO:0016747">
    <property type="term" value="F:acyltransferase activity, transferring groups other than amino-acyl groups"/>
    <property type="evidence" value="ECO:0007669"/>
    <property type="project" value="InterPro"/>
</dbReference>
<dbReference type="InterPro" id="IPR000182">
    <property type="entry name" value="GNAT_dom"/>
</dbReference>
<proteinExistence type="predicted"/>
<feature type="domain" description="N-acetyltransferase" evidence="1">
    <location>
        <begin position="3"/>
        <end position="156"/>
    </location>
</feature>
<dbReference type="SUPFAM" id="SSF55729">
    <property type="entry name" value="Acyl-CoA N-acyltransferases (Nat)"/>
    <property type="match status" value="1"/>
</dbReference>
<keyword evidence="2" id="KW-0808">Transferase</keyword>
<dbReference type="EMBL" id="CCEH01000023">
    <property type="protein sequence ID" value="CDR29063.1"/>
    <property type="molecule type" value="Genomic_DNA"/>
</dbReference>
<sequence length="174" mass="19922">MQIYLSTLTELDYDKSLNSIEESFDINPETSWQARGKVKNLRKSPYYNFELEVIAKNENNDVVGHILLIEIEINSEDKTYYALAIASLSVKPDLRNQKLGRSLVQAVEERAKAQEYSTIVVDHCLDYFEKLGYEDASAQDIEAVEGNAPLLVKFLWDNLTDAPHGTVKFPEHFY</sequence>
<dbReference type="CDD" id="cd04301">
    <property type="entry name" value="NAT_SF"/>
    <property type="match status" value="1"/>
</dbReference>
<accession>A0A077U5R3</accession>
<dbReference type="AlphaFoldDB" id="A0A077UN54"/>
<dbReference type="Gene3D" id="3.40.630.30">
    <property type="match status" value="1"/>
</dbReference>
<dbReference type="Proteomes" id="UP000044616">
    <property type="component" value="Unassembled WGS sequence"/>
</dbReference>
<evidence type="ECO:0000313" key="3">
    <source>
        <dbReference type="Proteomes" id="UP000044616"/>
    </source>
</evidence>
<evidence type="ECO:0000259" key="1">
    <source>
        <dbReference type="PROSITE" id="PS51186"/>
    </source>
</evidence>
<accession>A0A077UN54</accession>
<dbReference type="InterPro" id="IPR016181">
    <property type="entry name" value="Acyl_CoA_acyltransferase"/>
</dbReference>
<gene>
    <name evidence="2" type="ORF">ERS140147_02257</name>
</gene>
<dbReference type="RefSeq" id="WP_047423745.1">
    <property type="nucleotide sequence ID" value="NZ_CCEG01000001.1"/>
</dbReference>
<dbReference type="Pfam" id="PF00583">
    <property type="entry name" value="Acetyltransf_1"/>
    <property type="match status" value="1"/>
</dbReference>
<organism evidence="2 3">
    <name type="scientific">Staphylococcus schweitzeri</name>
    <dbReference type="NCBI Taxonomy" id="1654388"/>
    <lineage>
        <taxon>Bacteria</taxon>
        <taxon>Bacillati</taxon>
        <taxon>Bacillota</taxon>
        <taxon>Bacilli</taxon>
        <taxon>Bacillales</taxon>
        <taxon>Staphylococcaceae</taxon>
        <taxon>Staphylococcus</taxon>
    </lineage>
</organism>
<name>A0A077UN54_9STAP</name>
<evidence type="ECO:0000313" key="2">
    <source>
        <dbReference type="EMBL" id="CDR29063.1"/>
    </source>
</evidence>
<reference evidence="2 3" key="1">
    <citation type="submission" date="2014-05" db="EMBL/GenBank/DDBJ databases">
        <authorList>
            <person name="Aslett A.Martin."/>
            <person name="De Silva Nishadi"/>
        </authorList>
    </citation>
    <scope>NUCLEOTIDE SEQUENCE [LARGE SCALE GENOMIC DNA]</scope>
</reference>
<protein>
    <submittedName>
        <fullName evidence="2">Acetyltransferase (GNAT) family protein</fullName>
    </submittedName>
</protein>
<dbReference type="PROSITE" id="PS51186">
    <property type="entry name" value="GNAT"/>
    <property type="match status" value="1"/>
</dbReference>